<keyword evidence="3" id="KW-0812">Transmembrane</keyword>
<evidence type="ECO:0000256" key="2">
    <source>
        <dbReference type="ARBA" id="ARBA00023169"/>
    </source>
</evidence>
<keyword evidence="3" id="KW-0472">Membrane</keyword>
<dbReference type="EMBL" id="FOTQ01000001">
    <property type="protein sequence ID" value="SFL56185.1"/>
    <property type="molecule type" value="Genomic_DNA"/>
</dbReference>
<feature type="transmembrane region" description="Helical" evidence="3">
    <location>
        <begin position="114"/>
        <end position="131"/>
    </location>
</feature>
<evidence type="ECO:0000313" key="6">
    <source>
        <dbReference type="Proteomes" id="UP000199144"/>
    </source>
</evidence>
<dbReference type="Pfam" id="PF02397">
    <property type="entry name" value="Bac_transf"/>
    <property type="match status" value="1"/>
</dbReference>
<dbReference type="GO" id="GO:0016780">
    <property type="term" value="F:phosphotransferase activity, for other substituted phosphate groups"/>
    <property type="evidence" value="ECO:0007669"/>
    <property type="project" value="TreeGrafter"/>
</dbReference>
<feature type="domain" description="Bacterial sugar transferase" evidence="4">
    <location>
        <begin position="15"/>
        <end position="127"/>
    </location>
</feature>
<organism evidence="5 6">
    <name type="scientific">Shimia aestuarii</name>
    <dbReference type="NCBI Taxonomy" id="254406"/>
    <lineage>
        <taxon>Bacteria</taxon>
        <taxon>Pseudomonadati</taxon>
        <taxon>Pseudomonadota</taxon>
        <taxon>Alphaproteobacteria</taxon>
        <taxon>Rhodobacterales</taxon>
        <taxon>Roseobacteraceae</taxon>
    </lineage>
</organism>
<protein>
    <submittedName>
        <fullName evidence="5">Sugar transferase</fullName>
    </submittedName>
</protein>
<dbReference type="InterPro" id="IPR003362">
    <property type="entry name" value="Bact_transf"/>
</dbReference>
<dbReference type="PANTHER" id="PTHR30576:SF0">
    <property type="entry name" value="UNDECAPRENYL-PHOSPHATE N-ACETYLGALACTOSAMINYL 1-PHOSPHATE TRANSFERASE-RELATED"/>
    <property type="match status" value="1"/>
</dbReference>
<accession>A0A1I4IPI3</accession>
<dbReference type="PANTHER" id="PTHR30576">
    <property type="entry name" value="COLANIC BIOSYNTHESIS UDP-GLUCOSE LIPID CARRIER TRANSFERASE"/>
    <property type="match status" value="1"/>
</dbReference>
<keyword evidence="2" id="KW-0270">Exopolysaccharide synthesis</keyword>
<dbReference type="AlphaFoldDB" id="A0A1I4IPI3"/>
<reference evidence="5 6" key="1">
    <citation type="submission" date="2016-10" db="EMBL/GenBank/DDBJ databases">
        <authorList>
            <person name="de Groot N.N."/>
        </authorList>
    </citation>
    <scope>NUCLEOTIDE SEQUENCE [LARGE SCALE GENOMIC DNA]</scope>
    <source>
        <strain evidence="5 6">DSM 15283</strain>
    </source>
</reference>
<comment type="similarity">
    <text evidence="1">Belongs to the bacterial sugar transferase family.</text>
</comment>
<keyword evidence="5" id="KW-0808">Transferase</keyword>
<evidence type="ECO:0000313" key="5">
    <source>
        <dbReference type="EMBL" id="SFL56185.1"/>
    </source>
</evidence>
<dbReference type="Proteomes" id="UP000199144">
    <property type="component" value="Unassembled WGS sequence"/>
</dbReference>
<proteinExistence type="inferred from homology"/>
<dbReference type="GO" id="GO:0000271">
    <property type="term" value="P:polysaccharide biosynthetic process"/>
    <property type="evidence" value="ECO:0007669"/>
    <property type="project" value="UniProtKB-KW"/>
</dbReference>
<evidence type="ECO:0000259" key="4">
    <source>
        <dbReference type="Pfam" id="PF02397"/>
    </source>
</evidence>
<dbReference type="STRING" id="254406.SAMN04488042_101688"/>
<evidence type="ECO:0000256" key="1">
    <source>
        <dbReference type="ARBA" id="ARBA00006464"/>
    </source>
</evidence>
<keyword evidence="6" id="KW-1185">Reference proteome</keyword>
<gene>
    <name evidence="5" type="ORF">SAMN04488042_101688</name>
</gene>
<keyword evidence="3" id="KW-1133">Transmembrane helix</keyword>
<evidence type="ECO:0000256" key="3">
    <source>
        <dbReference type="SAM" id="Phobius"/>
    </source>
</evidence>
<name>A0A1I4IPI3_9RHOB</name>
<sequence>MTENGVSVRAADAPLDTHRITPLGRMLRRTKLDELPNILNIFSGDMSLVGPRPDAFDHACEYIAGVPHYCKRFTVRPGITGLAQVRGGYADNRRAVARKARYDTFYIKNSSLRMELYVISLTFVVVFSGFGQR</sequence>